<evidence type="ECO:0000256" key="1">
    <source>
        <dbReference type="SAM" id="SignalP"/>
    </source>
</evidence>
<sequence length="67" mass="7669">MAYRVSFVGLLFRLLGHVCANGQFHHSRTSQILHRVLASGYQKRLQLCTIRRAFCAREGTVRPGARR</sequence>
<organism evidence="2">
    <name type="scientific">Anopheles darlingi</name>
    <name type="common">Mosquito</name>
    <dbReference type="NCBI Taxonomy" id="43151"/>
    <lineage>
        <taxon>Eukaryota</taxon>
        <taxon>Metazoa</taxon>
        <taxon>Ecdysozoa</taxon>
        <taxon>Arthropoda</taxon>
        <taxon>Hexapoda</taxon>
        <taxon>Insecta</taxon>
        <taxon>Pterygota</taxon>
        <taxon>Neoptera</taxon>
        <taxon>Endopterygota</taxon>
        <taxon>Diptera</taxon>
        <taxon>Nematocera</taxon>
        <taxon>Culicoidea</taxon>
        <taxon>Culicidae</taxon>
        <taxon>Anophelinae</taxon>
        <taxon>Anopheles</taxon>
    </lineage>
</organism>
<accession>A0A2M4DKU1</accession>
<evidence type="ECO:0000313" key="2">
    <source>
        <dbReference type="EMBL" id="MBW78170.1"/>
    </source>
</evidence>
<feature type="signal peptide" evidence="1">
    <location>
        <begin position="1"/>
        <end position="20"/>
    </location>
</feature>
<name>A0A2M4DKU1_ANODA</name>
<reference evidence="2" key="1">
    <citation type="submission" date="2018-01" db="EMBL/GenBank/DDBJ databases">
        <title>An insight into the sialome of Amazonian anophelines.</title>
        <authorList>
            <person name="Ribeiro J.M."/>
            <person name="Scarpassa V."/>
            <person name="Calvo E."/>
        </authorList>
    </citation>
    <scope>NUCLEOTIDE SEQUENCE</scope>
</reference>
<protein>
    <submittedName>
        <fullName evidence="2">Putative secreted protein</fullName>
    </submittedName>
</protein>
<keyword evidence="1" id="KW-0732">Signal</keyword>
<feature type="chain" id="PRO_5014643337" evidence="1">
    <location>
        <begin position="21"/>
        <end position="67"/>
    </location>
</feature>
<dbReference type="EMBL" id="GGFL01013992">
    <property type="protein sequence ID" value="MBW78170.1"/>
    <property type="molecule type" value="Transcribed_RNA"/>
</dbReference>
<proteinExistence type="predicted"/>
<dbReference type="AlphaFoldDB" id="A0A2M4DKU1"/>